<feature type="region of interest" description="Disordered" evidence="2">
    <location>
        <begin position="913"/>
        <end position="947"/>
    </location>
</feature>
<evidence type="ECO:0000313" key="3">
    <source>
        <dbReference type="EMBL" id="KAJ4460786.1"/>
    </source>
</evidence>
<feature type="compositionally biased region" description="Low complexity" evidence="2">
    <location>
        <begin position="752"/>
        <end position="762"/>
    </location>
</feature>
<feature type="compositionally biased region" description="Basic residues" evidence="2">
    <location>
        <begin position="787"/>
        <end position="796"/>
    </location>
</feature>
<feature type="region of interest" description="Disordered" evidence="2">
    <location>
        <begin position="1367"/>
        <end position="1388"/>
    </location>
</feature>
<dbReference type="Proteomes" id="UP001141327">
    <property type="component" value="Unassembled WGS sequence"/>
</dbReference>
<feature type="region of interest" description="Disordered" evidence="2">
    <location>
        <begin position="693"/>
        <end position="800"/>
    </location>
</feature>
<feature type="compositionally biased region" description="Low complexity" evidence="2">
    <location>
        <begin position="913"/>
        <end position="923"/>
    </location>
</feature>
<evidence type="ECO:0000256" key="1">
    <source>
        <dbReference type="ARBA" id="ARBA00022581"/>
    </source>
</evidence>
<feature type="compositionally biased region" description="Pro residues" evidence="2">
    <location>
        <begin position="1370"/>
        <end position="1383"/>
    </location>
</feature>
<dbReference type="PANTHER" id="PTHR13037">
    <property type="entry name" value="FORMIN"/>
    <property type="match status" value="1"/>
</dbReference>
<sequence>MAVQLSPFSRPSILDEGALTLQTQQQARGLVNRDVPAQIHFIFRPDSYNIKVGGIFLQIELFSIQPIMSLESVAMRYLSTTRKQVVVRMFHVDDPYRNLGTLLVDIPLAQLRDDLRCAWGLKTGWALEQPGSLPSEEGEPGPCLVTPPLEAPDPERPERLAYPPLAPHTIDTLAAMLINLSQPLREEGDEARVRLDLRYLLVGLGFARLATYEPQGIAGLQRIEQFLGQALRGQQPAYTARMVGLVGCDLLLRVRGPLPAQVLAAAAAVSAARAQDRPAGDEDECPERAEPSESDLLSLAPLGHPLRHPWAVGATESVRRFMGLRVLAVPEVAYGPAHQGGALFLLPAPPRPQAAGSRAPAALPWYVPQGPPRGGEGCCFMARYRPRRGARGRAGERLAFDEAGRMVVEVALPPRANLGCLLVYPPAGSGVPRTMFYGDLLRSVMEAPLAPLYSQLQCRPPPPGTDPDRAGRLPAVGPGFVPSWWDGLPGPLEPPPSPLPAQRPPLAPAVPQPAPRTGQMVAPASAALLAASAGLAARSQWGWAGGGRPDEAPDDEEERLPGESGDPWHSPWRHPAGFLRRFAGVPLEGFLNKMVVCGGLPCASVTVLLPRGGALAAPGAPEPGLALGAHLEPLRLEALALEGRLALAPGHPQAGRRRCLTAPEELALDCPTPVPLAVHLLSGPAIALRMRRPGDGRLQPRAPPPECSDSDQGPEAAPILQAAPPEEAAAAAAGASRGPDEERGPGSGAMVLDLSNPALPALAPQPPPMPPAATSGGPPSSSSSFSRARRRPHGRGGRPLATACTADELAQRSRAWLGQSVRVTLWGLRHGGTCLGGAVELAVPGMAALGPTIRPGPPTVKGLRHGASLAAHLCAQGCAVPVGLPFPCPPGRAEADRPRDDLEAQARGRFLLAAPAAPDLARPTTREQAQASSREGEGEGGEGGEGADRRLLAAAPHDGQAATGPPAQWGAWPQLFPEVASCPLQGLHFFDGRSFRLAAPAIQSRPALPELVPMLDVGEELLLPQVPVPLSRPHPARLLHPALAARPLKFYAVRTRPPSCPPFPPAVMPTIPLMRTPPNAPAPHAPALIMALARPSRPGGGWVQVGPRHLDLCAPGLPGLLPDPQEDDFHAMAAQMADPFASPNWERPGILCSSRTFASLAGLFMVNVPFLAAHLPAGPNPQPAEPPLDPSVRLSPSQEARIAQEARKAAQDSARARAAFQRSFYERRLVFRLIAPPVPAAAAVGEDGGLGVGDPLAGGVPLPAPHMFVGPEGAYFRLAEAYPPGAAPNPHGAERWPGAVLAHMAARLAADRNRPAPGGPRGADDLEGPWGQPGGQPPGEQPPEEPSVESDGDPRCEAWVGRLVTVTAPCPAPTPDDPQPEGLPRPADGILQLPTARWRSWAARWGPALARGGQSAERAGPGPQGPDEDGPPVYIGTRPAVLGTDLEACDPADLFKGRPLPGRLWAPFAVQPSLLDRAAPEAAPAGEAAPQEIAIALGEPDDALAGRLRLRPVKRSLLLRPVQMPPRTFLPFQDEAALNSWGLETLCECALTQTAGALLVYYALPAQPVAHHLAGLVGVRVWRLGDLVRRFFGIHKLAGPLPGGPGAAPAPLTPVDRLPALAPAHGLAKKARTASPPAHTAGCRAPC</sequence>
<proteinExistence type="predicted"/>
<feature type="region of interest" description="Disordered" evidence="2">
    <location>
        <begin position="1409"/>
        <end position="1433"/>
    </location>
</feature>
<evidence type="ECO:0000313" key="4">
    <source>
        <dbReference type="Proteomes" id="UP001141327"/>
    </source>
</evidence>
<feature type="compositionally biased region" description="Acidic residues" evidence="2">
    <location>
        <begin position="1342"/>
        <end position="1351"/>
    </location>
</feature>
<feature type="compositionally biased region" description="Pro residues" evidence="2">
    <location>
        <begin position="491"/>
        <end position="514"/>
    </location>
</feature>
<evidence type="ECO:0000256" key="2">
    <source>
        <dbReference type="SAM" id="MobiDB-lite"/>
    </source>
</evidence>
<dbReference type="EMBL" id="JAPMOS010000011">
    <property type="protein sequence ID" value="KAJ4460786.1"/>
    <property type="molecule type" value="Genomic_DNA"/>
</dbReference>
<dbReference type="PANTHER" id="PTHR13037:SF24">
    <property type="entry name" value="POLYCOMB PROTEIN PCL-RELATED"/>
    <property type="match status" value="1"/>
</dbReference>
<accession>A0ABQ8URS8</accession>
<feature type="region of interest" description="Disordered" evidence="2">
    <location>
        <begin position="541"/>
        <end position="571"/>
    </location>
</feature>
<gene>
    <name evidence="3" type="ORF">PAPYR_3034</name>
</gene>
<comment type="caution">
    <text evidence="3">The sequence shown here is derived from an EMBL/GenBank/DDBJ whole genome shotgun (WGS) entry which is preliminary data.</text>
</comment>
<feature type="region of interest" description="Disordered" evidence="2">
    <location>
        <begin position="1312"/>
        <end position="1355"/>
    </location>
</feature>
<keyword evidence="1" id="KW-0945">Host-virus interaction</keyword>
<name>A0ABQ8URS8_9EUKA</name>
<protein>
    <submittedName>
        <fullName evidence="3">Uncharacterized protein</fullName>
    </submittedName>
</protein>
<feature type="compositionally biased region" description="Low complexity" evidence="2">
    <location>
        <begin position="772"/>
        <end position="786"/>
    </location>
</feature>
<organism evidence="3 4">
    <name type="scientific">Paratrimastix pyriformis</name>
    <dbReference type="NCBI Taxonomy" id="342808"/>
    <lineage>
        <taxon>Eukaryota</taxon>
        <taxon>Metamonada</taxon>
        <taxon>Preaxostyla</taxon>
        <taxon>Paratrimastigidae</taxon>
        <taxon>Paratrimastix</taxon>
    </lineage>
</organism>
<feature type="region of interest" description="Disordered" evidence="2">
    <location>
        <begin position="486"/>
        <end position="519"/>
    </location>
</feature>
<feature type="compositionally biased region" description="Low complexity" evidence="2">
    <location>
        <begin position="714"/>
        <end position="735"/>
    </location>
</feature>
<keyword evidence="4" id="KW-1185">Reference proteome</keyword>
<reference evidence="3" key="1">
    <citation type="journal article" date="2022" name="bioRxiv">
        <title>Genomics of Preaxostyla Flagellates Illuminates Evolutionary Transitions and the Path Towards Mitochondrial Loss.</title>
        <authorList>
            <person name="Novak L.V.F."/>
            <person name="Treitli S.C."/>
            <person name="Pyrih J."/>
            <person name="Halakuc P."/>
            <person name="Pipaliya S.V."/>
            <person name="Vacek V."/>
            <person name="Brzon O."/>
            <person name="Soukal P."/>
            <person name="Eme L."/>
            <person name="Dacks J.B."/>
            <person name="Karnkowska A."/>
            <person name="Elias M."/>
            <person name="Hampl V."/>
        </authorList>
    </citation>
    <scope>NUCLEOTIDE SEQUENCE</scope>
    <source>
        <strain evidence="3">RCP-MX</strain>
    </source>
</reference>